<dbReference type="Proteomes" id="UP000030153">
    <property type="component" value="Unassembled WGS sequence"/>
</dbReference>
<proteinExistence type="predicted"/>
<dbReference type="InterPro" id="IPR005025">
    <property type="entry name" value="FMN_Rdtase-like_dom"/>
</dbReference>
<gene>
    <name evidence="4" type="ORF">N780_01580</name>
</gene>
<dbReference type="RefSeq" id="WP_036781443.1">
    <property type="nucleotide sequence ID" value="NZ_AVBG01000003.1"/>
</dbReference>
<comment type="caution">
    <text evidence="4">The sequence shown here is derived from an EMBL/GenBank/DDBJ whole genome shotgun (WGS) entry which is preliminary data.</text>
</comment>
<dbReference type="OrthoDB" id="9805976at2"/>
<dbReference type="AlphaFoldDB" id="A0A0A2UWG9"/>
<feature type="domain" description="NADPH-dependent FMN reductase-like" evidence="3">
    <location>
        <begin position="1"/>
        <end position="136"/>
    </location>
</feature>
<name>A0A0A2UWG9_9BACI</name>
<evidence type="ECO:0000313" key="4">
    <source>
        <dbReference type="EMBL" id="KGP92269.1"/>
    </source>
</evidence>
<sequence length="181" mass="20923">MKILTLLGSSRREGNTEYLVHQIMDGVQHTELFLGDYKLDPIIDERHSEKGFSPSADDYEWVLEQLLAHDIIIFATPVYWFGMSAQMKIFFDRWSQYLRDERFNMKDSLREKQAYVVTAGGSNPHITALPLIQQFGHIFDFVGMTYTDYVIANAVKPGEIKSDLLALEKAKQWNAHFKTLT</sequence>
<dbReference type="GO" id="GO:0016491">
    <property type="term" value="F:oxidoreductase activity"/>
    <property type="evidence" value="ECO:0007669"/>
    <property type="project" value="InterPro"/>
</dbReference>
<evidence type="ECO:0000259" key="3">
    <source>
        <dbReference type="Pfam" id="PF03358"/>
    </source>
</evidence>
<organism evidence="4 5">
    <name type="scientific">Pontibacillus chungwhensis BH030062</name>
    <dbReference type="NCBI Taxonomy" id="1385513"/>
    <lineage>
        <taxon>Bacteria</taxon>
        <taxon>Bacillati</taxon>
        <taxon>Bacillota</taxon>
        <taxon>Bacilli</taxon>
        <taxon>Bacillales</taxon>
        <taxon>Bacillaceae</taxon>
        <taxon>Pontibacillus</taxon>
    </lineage>
</organism>
<dbReference type="SUPFAM" id="SSF52218">
    <property type="entry name" value="Flavoproteins"/>
    <property type="match status" value="1"/>
</dbReference>
<protein>
    <submittedName>
        <fullName evidence="4">NAD(P)H-dependent oxidoreductase</fullName>
    </submittedName>
</protein>
<dbReference type="PANTHER" id="PTHR43278">
    <property type="entry name" value="NAD(P)H-DEPENDENT FMN-CONTAINING OXIDOREDUCTASE YWQN-RELATED"/>
    <property type="match status" value="1"/>
</dbReference>
<evidence type="ECO:0000256" key="2">
    <source>
        <dbReference type="ARBA" id="ARBA00022643"/>
    </source>
</evidence>
<dbReference type="Pfam" id="PF03358">
    <property type="entry name" value="FMN_red"/>
    <property type="match status" value="1"/>
</dbReference>
<dbReference type="STRING" id="1385513.N780_01580"/>
<keyword evidence="2" id="KW-0288">FMN</keyword>
<dbReference type="EMBL" id="AVBG01000003">
    <property type="protein sequence ID" value="KGP92269.1"/>
    <property type="molecule type" value="Genomic_DNA"/>
</dbReference>
<keyword evidence="1" id="KW-0285">Flavoprotein</keyword>
<accession>A0A0A2UWG9</accession>
<dbReference type="eggNOG" id="COG0655">
    <property type="taxonomic scope" value="Bacteria"/>
</dbReference>
<reference evidence="4 5" key="1">
    <citation type="submission" date="2013-08" db="EMBL/GenBank/DDBJ databases">
        <title>Genome of Pontibacillus chungwhensis.</title>
        <authorList>
            <person name="Wang Q."/>
            <person name="Wang G."/>
        </authorList>
    </citation>
    <scope>NUCLEOTIDE SEQUENCE [LARGE SCALE GENOMIC DNA]</scope>
    <source>
        <strain evidence="4 5">BH030062</strain>
    </source>
</reference>
<evidence type="ECO:0000313" key="5">
    <source>
        <dbReference type="Proteomes" id="UP000030153"/>
    </source>
</evidence>
<keyword evidence="5" id="KW-1185">Reference proteome</keyword>
<dbReference type="PANTHER" id="PTHR43278:SF4">
    <property type="entry name" value="NAD(P)H-DEPENDENT FMN-CONTAINING OXIDOREDUCTASE YWQN-RELATED"/>
    <property type="match status" value="1"/>
</dbReference>
<evidence type="ECO:0000256" key="1">
    <source>
        <dbReference type="ARBA" id="ARBA00022630"/>
    </source>
</evidence>
<dbReference type="InterPro" id="IPR029039">
    <property type="entry name" value="Flavoprotein-like_sf"/>
</dbReference>
<dbReference type="Gene3D" id="3.40.50.360">
    <property type="match status" value="1"/>
</dbReference>
<dbReference type="InterPro" id="IPR051796">
    <property type="entry name" value="ISF_SsuE-like"/>
</dbReference>